<evidence type="ECO:0008006" key="3">
    <source>
        <dbReference type="Google" id="ProtNLM"/>
    </source>
</evidence>
<protein>
    <recommendedName>
        <fullName evidence="3">Phage major capsid protein</fullName>
    </recommendedName>
</protein>
<dbReference type="AlphaFoldDB" id="A0A9D9DVV1"/>
<proteinExistence type="predicted"/>
<dbReference type="Proteomes" id="UP000823611">
    <property type="component" value="Unassembled WGS sequence"/>
</dbReference>
<evidence type="ECO:0000313" key="1">
    <source>
        <dbReference type="EMBL" id="MBO8434142.1"/>
    </source>
</evidence>
<dbReference type="EMBL" id="JADIMX010000044">
    <property type="protein sequence ID" value="MBO8434142.1"/>
    <property type="molecule type" value="Genomic_DNA"/>
</dbReference>
<accession>A0A9D9DVV1</accession>
<reference evidence="1" key="1">
    <citation type="submission" date="2020-10" db="EMBL/GenBank/DDBJ databases">
        <authorList>
            <person name="Gilroy R."/>
        </authorList>
    </citation>
    <scope>NUCLEOTIDE SEQUENCE</scope>
    <source>
        <strain evidence="1">F6-4510</strain>
    </source>
</reference>
<organism evidence="1 2">
    <name type="scientific">Candidatus Fimicola merdigallinarum</name>
    <dbReference type="NCBI Taxonomy" id="2840819"/>
    <lineage>
        <taxon>Bacteria</taxon>
        <taxon>Bacillati</taxon>
        <taxon>Bacillota</taxon>
        <taxon>Clostridia</taxon>
        <taxon>Lachnospirales</taxon>
        <taxon>Lachnospiraceae</taxon>
        <taxon>Lachnospiraceae incertae sedis</taxon>
        <taxon>Candidatus Fimicola</taxon>
    </lineage>
</organism>
<name>A0A9D9DVV1_9FIRM</name>
<evidence type="ECO:0000313" key="2">
    <source>
        <dbReference type="Proteomes" id="UP000823611"/>
    </source>
</evidence>
<sequence>MANTFEYAKIFETNLDKLAIQTLKTGFMDGNSGQVKYNGGNEIKIPSIALQGLGEYDREKGYTQGSVVLKYQTKTMTQDRGRQFTIDAMDVDETNFVATASNVMGEFQRTRVTPEIDAYRISKLAEIAMGVEEDAQVEYSYTINNSTIINKIKNGIKIIRENGFDSELVILANYDTTTAIEEAVLGKITSGTFSQGGINTKVPFIDDCPIISVPKARMYSAITLKDGSTSGQEDGGYEKGSSAKDINFIIVARETPIAVTKQDKMRIFTPDTYQKANAWSIDYRRYHDLWVKDNCKGSIFVNIKDTKE</sequence>
<gene>
    <name evidence="1" type="ORF">IAC55_02305</name>
</gene>
<comment type="caution">
    <text evidence="1">The sequence shown here is derived from an EMBL/GenBank/DDBJ whole genome shotgun (WGS) entry which is preliminary data.</text>
</comment>
<reference evidence="1" key="2">
    <citation type="journal article" date="2021" name="PeerJ">
        <title>Extensive microbial diversity within the chicken gut microbiome revealed by metagenomics and culture.</title>
        <authorList>
            <person name="Gilroy R."/>
            <person name="Ravi A."/>
            <person name="Getino M."/>
            <person name="Pursley I."/>
            <person name="Horton D.L."/>
            <person name="Alikhan N.F."/>
            <person name="Baker D."/>
            <person name="Gharbi K."/>
            <person name="Hall N."/>
            <person name="Watson M."/>
            <person name="Adriaenssens E.M."/>
            <person name="Foster-Nyarko E."/>
            <person name="Jarju S."/>
            <person name="Secka A."/>
            <person name="Antonio M."/>
            <person name="Oren A."/>
            <person name="Chaudhuri R.R."/>
            <person name="La Ragione R."/>
            <person name="Hildebrand F."/>
            <person name="Pallen M.J."/>
        </authorList>
    </citation>
    <scope>NUCLEOTIDE SEQUENCE</scope>
    <source>
        <strain evidence="1">F6-4510</strain>
    </source>
</reference>